<sequence>MAERFRKEEKENLLLLKLKDFNGLFSNTGQSVRAHSNEAQLITTPVIANSGYFDKIRYFRDQLENVKLTSSPPYSAPLALTKTVGSNYFCV</sequence>
<reference evidence="2" key="1">
    <citation type="submission" date="2018-03" db="EMBL/GenBank/DDBJ databases">
        <title>Gramella fulva sp. nov., isolated from a dry surface of tidal flat.</title>
        <authorList>
            <person name="Hwang S.H."/>
            <person name="Hwang W.M."/>
            <person name="Kang K."/>
            <person name="Ahn T.-Y."/>
        </authorList>
    </citation>
    <scope>NUCLEOTIDE SEQUENCE [LARGE SCALE GENOMIC DNA]</scope>
    <source>
        <strain evidence="2">SH35</strain>
    </source>
</reference>
<name>A0A2R3Z704_9FLAO</name>
<dbReference type="Proteomes" id="UP000241507">
    <property type="component" value="Chromosome"/>
</dbReference>
<proteinExistence type="predicted"/>
<dbReference type="RefSeq" id="WP_107012825.1">
    <property type="nucleotide sequence ID" value="NZ_CP028136.1"/>
</dbReference>
<gene>
    <name evidence="1" type="ORF">C7S20_12740</name>
</gene>
<accession>A0A2R3Z704</accession>
<organism evidence="1 2">
    <name type="scientific">Christiangramia fulva</name>
    <dbReference type="NCBI Taxonomy" id="2126553"/>
    <lineage>
        <taxon>Bacteria</taxon>
        <taxon>Pseudomonadati</taxon>
        <taxon>Bacteroidota</taxon>
        <taxon>Flavobacteriia</taxon>
        <taxon>Flavobacteriales</taxon>
        <taxon>Flavobacteriaceae</taxon>
        <taxon>Christiangramia</taxon>
    </lineage>
</organism>
<evidence type="ECO:0000313" key="1">
    <source>
        <dbReference type="EMBL" id="AVR46051.1"/>
    </source>
</evidence>
<dbReference type="EMBL" id="CP028136">
    <property type="protein sequence ID" value="AVR46051.1"/>
    <property type="molecule type" value="Genomic_DNA"/>
</dbReference>
<protein>
    <submittedName>
        <fullName evidence="1">Uncharacterized protein</fullName>
    </submittedName>
</protein>
<dbReference type="AlphaFoldDB" id="A0A2R3Z704"/>
<evidence type="ECO:0000313" key="2">
    <source>
        <dbReference type="Proteomes" id="UP000241507"/>
    </source>
</evidence>
<dbReference type="KEGG" id="grs:C7S20_12740"/>
<keyword evidence="2" id="KW-1185">Reference proteome</keyword>